<accession>A0AA37BM87</accession>
<sequence length="150" mass="17305">MELVVQALGAVGVIASFLFLARQTRELATQTKISNEASLAELAVSGIERLHQVEQLIVERPWLHAYFYENKACPRSRRRRGEVLTIARMLADTLDYGLMTAQKLRGRDAWYSWSSFSTHMENSPVLRQLVRENPSWWPSLSHHWALAKKR</sequence>
<evidence type="ECO:0000313" key="1">
    <source>
        <dbReference type="EMBL" id="GGK90397.1"/>
    </source>
</evidence>
<reference evidence="1" key="2">
    <citation type="submission" date="2022-09" db="EMBL/GenBank/DDBJ databases">
        <authorList>
            <person name="Sun Q."/>
            <person name="Ohkuma M."/>
        </authorList>
    </citation>
    <scope>NUCLEOTIDE SEQUENCE</scope>
    <source>
        <strain evidence="1">JCM 3093</strain>
    </source>
</reference>
<name>A0AA37BM87_9ACTN</name>
<reference evidence="1" key="1">
    <citation type="journal article" date="2014" name="Int. J. Syst. Evol. Microbiol.">
        <title>Complete genome sequence of Corynebacterium casei LMG S-19264T (=DSM 44701T), isolated from a smear-ripened cheese.</title>
        <authorList>
            <consortium name="US DOE Joint Genome Institute (JGI-PGF)"/>
            <person name="Walter F."/>
            <person name="Albersmeier A."/>
            <person name="Kalinowski J."/>
            <person name="Ruckert C."/>
        </authorList>
    </citation>
    <scope>NUCLEOTIDE SEQUENCE</scope>
    <source>
        <strain evidence="1">JCM 3093</strain>
    </source>
</reference>
<dbReference type="RefSeq" id="WP_191897530.1">
    <property type="nucleotide sequence ID" value="NZ_BMQD01000023.1"/>
</dbReference>
<dbReference type="AlphaFoldDB" id="A0AA37BM87"/>
<evidence type="ECO:0000313" key="2">
    <source>
        <dbReference type="Proteomes" id="UP000627984"/>
    </source>
</evidence>
<dbReference type="EMBL" id="BMQD01000023">
    <property type="protein sequence ID" value="GGK90397.1"/>
    <property type="molecule type" value="Genomic_DNA"/>
</dbReference>
<proteinExistence type="predicted"/>
<comment type="caution">
    <text evidence="1">The sequence shown here is derived from an EMBL/GenBank/DDBJ whole genome shotgun (WGS) entry which is preliminary data.</text>
</comment>
<organism evidence="1 2">
    <name type="scientific">Planomonospora parontospora</name>
    <dbReference type="NCBI Taxonomy" id="58119"/>
    <lineage>
        <taxon>Bacteria</taxon>
        <taxon>Bacillati</taxon>
        <taxon>Actinomycetota</taxon>
        <taxon>Actinomycetes</taxon>
        <taxon>Streptosporangiales</taxon>
        <taxon>Streptosporangiaceae</taxon>
        <taxon>Planomonospora</taxon>
    </lineage>
</organism>
<protein>
    <submittedName>
        <fullName evidence="1">Uncharacterized protein</fullName>
    </submittedName>
</protein>
<dbReference type="Proteomes" id="UP000627984">
    <property type="component" value="Unassembled WGS sequence"/>
</dbReference>
<gene>
    <name evidence="1" type="ORF">GCM10010126_57290</name>
</gene>